<dbReference type="EMBL" id="CAJVQB010114929">
    <property type="protein sequence ID" value="CAG8852670.1"/>
    <property type="molecule type" value="Genomic_DNA"/>
</dbReference>
<comment type="caution">
    <text evidence="1">The sequence shown here is derived from an EMBL/GenBank/DDBJ whole genome shotgun (WGS) entry which is preliminary data.</text>
</comment>
<organism evidence="1 2">
    <name type="scientific">Gigaspora margarita</name>
    <dbReference type="NCBI Taxonomy" id="4874"/>
    <lineage>
        <taxon>Eukaryota</taxon>
        <taxon>Fungi</taxon>
        <taxon>Fungi incertae sedis</taxon>
        <taxon>Mucoromycota</taxon>
        <taxon>Glomeromycotina</taxon>
        <taxon>Glomeromycetes</taxon>
        <taxon>Diversisporales</taxon>
        <taxon>Gigasporaceae</taxon>
        <taxon>Gigaspora</taxon>
    </lineage>
</organism>
<keyword evidence="2" id="KW-1185">Reference proteome</keyword>
<reference evidence="1 2" key="1">
    <citation type="submission" date="2021-06" db="EMBL/GenBank/DDBJ databases">
        <authorList>
            <person name="Kallberg Y."/>
            <person name="Tangrot J."/>
            <person name="Rosling A."/>
        </authorList>
    </citation>
    <scope>NUCLEOTIDE SEQUENCE [LARGE SCALE GENOMIC DNA]</scope>
    <source>
        <strain evidence="1 2">120-4 pot B 10/14</strain>
    </source>
</reference>
<accession>A0ABN7XD17</accession>
<protein>
    <submittedName>
        <fullName evidence="1">43980_t:CDS:1</fullName>
    </submittedName>
</protein>
<dbReference type="InterPro" id="IPR043502">
    <property type="entry name" value="DNA/RNA_pol_sf"/>
</dbReference>
<evidence type="ECO:0000313" key="2">
    <source>
        <dbReference type="Proteomes" id="UP000789901"/>
    </source>
</evidence>
<dbReference type="SUPFAM" id="SSF56672">
    <property type="entry name" value="DNA/RNA polymerases"/>
    <property type="match status" value="1"/>
</dbReference>
<name>A0ABN7XD17_GIGMA</name>
<evidence type="ECO:0000313" key="1">
    <source>
        <dbReference type="EMBL" id="CAG8852670.1"/>
    </source>
</evidence>
<feature type="non-terminal residue" evidence="1">
    <location>
        <position position="55"/>
    </location>
</feature>
<sequence>ECLKLGIEIYYSNMDSLVINKKLLSQYVDEKKLEKLKLENVITDGYFIASDNNLK</sequence>
<proteinExistence type="predicted"/>
<gene>
    <name evidence="1" type="ORF">GMARGA_LOCUS41491</name>
</gene>
<feature type="non-terminal residue" evidence="1">
    <location>
        <position position="1"/>
    </location>
</feature>
<dbReference type="Proteomes" id="UP000789901">
    <property type="component" value="Unassembled WGS sequence"/>
</dbReference>